<gene>
    <name evidence="7" type="ORF">PSM36_0691</name>
</gene>
<keyword evidence="4" id="KW-0288">FMN</keyword>
<sequence>MFDFQNLLIRRRSIRKFSAELLSPDEIRKIIEAALLSPTSKNRHSWEFIAVEENGTLAKLSVCKPGSASFIADAALAVVVLGNPLISDAWVEDASIAAINMQLQAEELGIGSCWVQVRNRNYSDTISAGEYINELLDIPMPMEVLCVIAFGKKEKEKTPADPDNLHWEKVHVGAYGPV</sequence>
<dbReference type="Proteomes" id="UP000187464">
    <property type="component" value="Chromosome I"/>
</dbReference>
<dbReference type="InterPro" id="IPR000415">
    <property type="entry name" value="Nitroreductase-like"/>
</dbReference>
<evidence type="ECO:0000256" key="2">
    <source>
        <dbReference type="ARBA" id="ARBA00007118"/>
    </source>
</evidence>
<comment type="cofactor">
    <cofactor evidence="1">
        <name>FMN</name>
        <dbReference type="ChEBI" id="CHEBI:58210"/>
    </cofactor>
</comment>
<accession>A0A1R3T054</accession>
<comment type="similarity">
    <text evidence="2">Belongs to the nitroreductase family.</text>
</comment>
<keyword evidence="8" id="KW-1185">Reference proteome</keyword>
<evidence type="ECO:0000256" key="3">
    <source>
        <dbReference type="ARBA" id="ARBA00022630"/>
    </source>
</evidence>
<feature type="domain" description="Nitroreductase" evidence="6">
    <location>
        <begin position="10"/>
        <end position="55"/>
    </location>
</feature>
<dbReference type="KEGG" id="psac:PSM36_0691"/>
<dbReference type="PANTHER" id="PTHR43673">
    <property type="entry name" value="NAD(P)H NITROREDUCTASE YDGI-RELATED"/>
    <property type="match status" value="1"/>
</dbReference>
<evidence type="ECO:0000259" key="6">
    <source>
        <dbReference type="Pfam" id="PF00881"/>
    </source>
</evidence>
<dbReference type="CDD" id="cd02151">
    <property type="entry name" value="nitroreductase"/>
    <property type="match status" value="1"/>
</dbReference>
<feature type="domain" description="Nitroreductase" evidence="6">
    <location>
        <begin position="67"/>
        <end position="152"/>
    </location>
</feature>
<name>A0A1R3T054_9BACT</name>
<dbReference type="GO" id="GO:0016491">
    <property type="term" value="F:oxidoreductase activity"/>
    <property type="evidence" value="ECO:0007669"/>
    <property type="project" value="UniProtKB-KW"/>
</dbReference>
<organism evidence="7 8">
    <name type="scientific">Proteiniphilum saccharofermentans</name>
    <dbReference type="NCBI Taxonomy" id="1642647"/>
    <lineage>
        <taxon>Bacteria</taxon>
        <taxon>Pseudomonadati</taxon>
        <taxon>Bacteroidota</taxon>
        <taxon>Bacteroidia</taxon>
        <taxon>Bacteroidales</taxon>
        <taxon>Dysgonomonadaceae</taxon>
        <taxon>Proteiniphilum</taxon>
    </lineage>
</organism>
<dbReference type="STRING" id="1642647.PSM36_0691"/>
<dbReference type="AlphaFoldDB" id="A0A1R3T054"/>
<dbReference type="PANTHER" id="PTHR43673:SF2">
    <property type="entry name" value="NITROREDUCTASE"/>
    <property type="match status" value="1"/>
</dbReference>
<proteinExistence type="inferred from homology"/>
<dbReference type="SUPFAM" id="SSF55469">
    <property type="entry name" value="FMN-dependent nitroreductase-like"/>
    <property type="match status" value="1"/>
</dbReference>
<keyword evidence="5" id="KW-0560">Oxidoreductase</keyword>
<protein>
    <submittedName>
        <fullName evidence="7">NAD(P)H:flavin oxidoreductase-like family 2</fullName>
    </submittedName>
</protein>
<evidence type="ECO:0000256" key="1">
    <source>
        <dbReference type="ARBA" id="ARBA00001917"/>
    </source>
</evidence>
<evidence type="ECO:0000313" key="8">
    <source>
        <dbReference type="Proteomes" id="UP000187464"/>
    </source>
</evidence>
<dbReference type="EMBL" id="LT605205">
    <property type="protein sequence ID" value="SCD19519.1"/>
    <property type="molecule type" value="Genomic_DNA"/>
</dbReference>
<keyword evidence="3" id="KW-0285">Flavoprotein</keyword>
<evidence type="ECO:0000313" key="7">
    <source>
        <dbReference type="EMBL" id="SCD19519.1"/>
    </source>
</evidence>
<dbReference type="Gene3D" id="3.40.109.10">
    <property type="entry name" value="NADH Oxidase"/>
    <property type="match status" value="1"/>
</dbReference>
<dbReference type="Pfam" id="PF00881">
    <property type="entry name" value="Nitroreductase"/>
    <property type="match status" value="2"/>
</dbReference>
<dbReference type="InterPro" id="IPR029479">
    <property type="entry name" value="Nitroreductase"/>
</dbReference>
<evidence type="ECO:0000256" key="5">
    <source>
        <dbReference type="ARBA" id="ARBA00023002"/>
    </source>
</evidence>
<reference evidence="7 8" key="1">
    <citation type="submission" date="2016-08" db="EMBL/GenBank/DDBJ databases">
        <authorList>
            <person name="Seilhamer J.J."/>
        </authorList>
    </citation>
    <scope>NUCLEOTIDE SEQUENCE [LARGE SCALE GENOMIC DNA]</scope>
    <source>
        <strain evidence="7">M3/6</strain>
    </source>
</reference>
<dbReference type="RefSeq" id="WP_076928861.1">
    <property type="nucleotide sequence ID" value="NZ_LT605205.1"/>
</dbReference>
<evidence type="ECO:0000256" key="4">
    <source>
        <dbReference type="ARBA" id="ARBA00022643"/>
    </source>
</evidence>